<gene>
    <name evidence="1" type="ORF">BIZ92_26990</name>
</gene>
<comment type="caution">
    <text evidence="1">The sequence shown here is derived from an EMBL/GenBank/DDBJ whole genome shotgun (WGS) entry which is preliminary data.</text>
</comment>
<evidence type="ECO:0000313" key="2">
    <source>
        <dbReference type="Proteomes" id="UP000187251"/>
    </source>
</evidence>
<proteinExistence type="predicted"/>
<accession>A0A1R1JT72</accession>
<dbReference type="OrthoDB" id="7008875at2"/>
<reference evidence="1 2" key="1">
    <citation type="submission" date="2016-09" db="EMBL/GenBank/DDBJ databases">
        <title>Phylogenomics of Achromobacter.</title>
        <authorList>
            <person name="Jeukens J."/>
            <person name="Freschi L."/>
            <person name="Vincent A.T."/>
            <person name="Emond-Rheault J.-G."/>
            <person name="Kukavica-Ibrulj I."/>
            <person name="Charette S.J."/>
            <person name="Levesque R.C."/>
        </authorList>
    </citation>
    <scope>NUCLEOTIDE SEQUENCE [LARGE SCALE GENOMIC DNA]</scope>
    <source>
        <strain evidence="1 2">AUS488</strain>
    </source>
</reference>
<dbReference type="Proteomes" id="UP000187251">
    <property type="component" value="Unassembled WGS sequence"/>
</dbReference>
<protein>
    <submittedName>
        <fullName evidence="1">Uncharacterized protein</fullName>
    </submittedName>
</protein>
<sequence>MSITNYAELQAAIGRWLSRTDLAPVAPDLITLAEARFNRNLRVRQMENTVTQTIAAPVVAFPADWLELLGEPTVDGAPLHFVTSDQMRERRGGMGRFEGDYYTIRGDDLVVGARIDNTVELEFTYYARIPALTTAAPQNWLLAAGPDIYLYGSLLEAEPYLKNDPRIETWRSLLQVALGDLQASSDKAKFSGGSLEIRQ</sequence>
<dbReference type="AlphaFoldDB" id="A0A1R1JT72"/>
<dbReference type="EMBL" id="MJMN01000016">
    <property type="protein sequence ID" value="OMG85395.1"/>
    <property type="molecule type" value="Genomic_DNA"/>
</dbReference>
<dbReference type="InterPro" id="IPR056209">
    <property type="entry name" value="SU10_adaptor"/>
</dbReference>
<organism evidence="1 2">
    <name type="scientific">Alcaligenes xylosoxydans xylosoxydans</name>
    <name type="common">Achromobacter xylosoxidans</name>
    <dbReference type="NCBI Taxonomy" id="85698"/>
    <lineage>
        <taxon>Bacteria</taxon>
        <taxon>Pseudomonadati</taxon>
        <taxon>Pseudomonadota</taxon>
        <taxon>Betaproteobacteria</taxon>
        <taxon>Burkholderiales</taxon>
        <taxon>Alcaligenaceae</taxon>
        <taxon>Achromobacter</taxon>
    </lineage>
</organism>
<name>A0A1R1JT72_ALCXX</name>
<dbReference type="RefSeq" id="WP_076412528.1">
    <property type="nucleotide sequence ID" value="NZ_MJMN01000016.1"/>
</dbReference>
<dbReference type="Pfam" id="PF24175">
    <property type="entry name" value="SU10_adaptor"/>
    <property type="match status" value="1"/>
</dbReference>
<evidence type="ECO:0000313" key="1">
    <source>
        <dbReference type="EMBL" id="OMG85395.1"/>
    </source>
</evidence>